<dbReference type="Pfam" id="PF09976">
    <property type="entry name" value="TPR_21"/>
    <property type="match status" value="1"/>
</dbReference>
<feature type="transmembrane region" description="Helical" evidence="1">
    <location>
        <begin position="36"/>
        <end position="58"/>
    </location>
</feature>
<dbReference type="EMBL" id="BX571659">
    <property type="protein sequence ID" value="CAE09914.1"/>
    <property type="molecule type" value="Genomic_DNA"/>
</dbReference>
<keyword evidence="4" id="KW-1185">Reference proteome</keyword>
<organism evidence="4">
    <name type="scientific">Wolinella succinogenes (strain ATCC 29543 / DSM 1740 / CCUG 13145 / JCM 31913 / LMG 7466 / NCTC 11488 / FDC 602W)</name>
    <name type="common">Vibrio succinogenes</name>
    <dbReference type="NCBI Taxonomy" id="273121"/>
    <lineage>
        <taxon>Bacteria</taxon>
        <taxon>Pseudomonadati</taxon>
        <taxon>Campylobacterota</taxon>
        <taxon>Epsilonproteobacteria</taxon>
        <taxon>Campylobacterales</taxon>
        <taxon>Helicobacteraceae</taxon>
        <taxon>Wolinella</taxon>
    </lineage>
</organism>
<accession>Q7MS40</accession>
<dbReference type="Proteomes" id="UP000000422">
    <property type="component" value="Chromosome"/>
</dbReference>
<dbReference type="InterPro" id="IPR018704">
    <property type="entry name" value="SecYEG/CpoB_TPR"/>
</dbReference>
<evidence type="ECO:0000313" key="4">
    <source>
        <dbReference type="Proteomes" id="UP000000422"/>
    </source>
</evidence>
<protein>
    <recommendedName>
        <fullName evidence="2">Ancillary SecYEG translocon subunit/Cell division coordinator CpoB TPR domain-containing protein</fullName>
    </recommendedName>
</protein>
<gene>
    <name evidence="3" type="ordered locus">WS0801</name>
</gene>
<keyword evidence="1" id="KW-1133">Transmembrane helix</keyword>
<evidence type="ECO:0000256" key="1">
    <source>
        <dbReference type="SAM" id="Phobius"/>
    </source>
</evidence>
<dbReference type="STRING" id="273121.WS0801"/>
<evidence type="ECO:0000259" key="2">
    <source>
        <dbReference type="Pfam" id="PF09976"/>
    </source>
</evidence>
<keyword evidence="1" id="KW-0472">Membrane</keyword>
<name>Q7MS40_WOLSU</name>
<dbReference type="AlphaFoldDB" id="Q7MS40"/>
<proteinExistence type="predicted"/>
<keyword evidence="1" id="KW-0812">Transmembrane</keyword>
<sequence length="202" mass="22456">MSLKENVSYIKEEIGQEEKMLEGLIRFEGWFRRYKTLLLSALALLVALWVGLEGYGWYKEHQAQKASALYERLLKNPTDAALAQELQKSGSELYELFLFHEASQKSDTEALGALQGSKNGIIASLASYQIASLSKDSQKLEAYTQKEGVLFGDLALMGRAYLLMQEGKIEEAKVALDKISVDSPIKGVAKFLEHFTAKGGAR</sequence>
<evidence type="ECO:0000313" key="3">
    <source>
        <dbReference type="EMBL" id="CAE09914.1"/>
    </source>
</evidence>
<dbReference type="eggNOG" id="COG4649">
    <property type="taxonomic scope" value="Bacteria"/>
</dbReference>
<reference evidence="3 4" key="1">
    <citation type="journal article" date="2003" name="Proc. Natl. Acad. Sci. U.S.A.">
        <title>Complete genome sequence and analysis of Wolinella succinogenes.</title>
        <authorList>
            <person name="Baar C."/>
            <person name="Eppinger M."/>
            <person name="Raddatz G."/>
            <person name="Simon JM."/>
            <person name="Lanz C."/>
            <person name="Klimmek O."/>
            <person name="Nandakumar R."/>
            <person name="Gross R."/>
            <person name="Rosinus A."/>
            <person name="Keller H."/>
            <person name="Jagtap P."/>
            <person name="Linke B."/>
            <person name="Meyer F."/>
            <person name="Lederer H."/>
            <person name="Schuster S.C."/>
        </authorList>
    </citation>
    <scope>NUCLEOTIDE SEQUENCE [LARGE SCALE GENOMIC DNA]</scope>
    <source>
        <strain evidence="4">ATCC 29543 / DSM 1740 / CCUG 13145 / JCM 31913 / LMG 7466 / NCTC 11488 / FDC 602W</strain>
    </source>
</reference>
<dbReference type="HOGENOM" id="CLU_088193_0_0_7"/>
<dbReference type="RefSeq" id="WP_011138711.1">
    <property type="nucleotide sequence ID" value="NC_005090.1"/>
</dbReference>
<feature type="domain" description="Ancillary SecYEG translocon subunit/Cell division coordinator CpoB TPR" evidence="2">
    <location>
        <begin position="30"/>
        <end position="176"/>
    </location>
</feature>
<dbReference type="KEGG" id="wsu:WS0801"/>